<dbReference type="SUPFAM" id="SSF52540">
    <property type="entry name" value="P-loop containing nucleoside triphosphate hydrolases"/>
    <property type="match status" value="1"/>
</dbReference>
<dbReference type="OrthoDB" id="9785312at2"/>
<dbReference type="InterPro" id="IPR016032">
    <property type="entry name" value="Sig_transdc_resp-reg_C-effctor"/>
</dbReference>
<dbReference type="GO" id="GO:0003677">
    <property type="term" value="F:DNA binding"/>
    <property type="evidence" value="ECO:0007669"/>
    <property type="project" value="UniProtKB-UniRule"/>
</dbReference>
<comment type="caution">
    <text evidence="7">The sequence shown here is derived from an EMBL/GenBank/DDBJ whole genome shotgun (WGS) entry which is preliminary data.</text>
</comment>
<organism evidence="7 8">
    <name type="scientific">Methylocella silvestris</name>
    <dbReference type="NCBI Taxonomy" id="199596"/>
    <lineage>
        <taxon>Bacteria</taxon>
        <taxon>Pseudomonadati</taxon>
        <taxon>Pseudomonadota</taxon>
        <taxon>Alphaproteobacteria</taxon>
        <taxon>Hyphomicrobiales</taxon>
        <taxon>Beijerinckiaceae</taxon>
        <taxon>Methylocella</taxon>
    </lineage>
</organism>
<dbReference type="InterPro" id="IPR001867">
    <property type="entry name" value="OmpR/PhoB-type_DNA-bd"/>
</dbReference>
<feature type="region of interest" description="Disordered" evidence="5">
    <location>
        <begin position="1021"/>
        <end position="1057"/>
    </location>
</feature>
<dbReference type="GO" id="GO:0005737">
    <property type="term" value="C:cytoplasm"/>
    <property type="evidence" value="ECO:0007669"/>
    <property type="project" value="TreeGrafter"/>
</dbReference>
<dbReference type="GO" id="GO:0006355">
    <property type="term" value="P:regulation of DNA-templated transcription"/>
    <property type="evidence" value="ECO:0007669"/>
    <property type="project" value="InterPro"/>
</dbReference>
<keyword evidence="1" id="KW-0547">Nucleotide-binding</keyword>
<dbReference type="InterPro" id="IPR041664">
    <property type="entry name" value="AAA_16"/>
</dbReference>
<evidence type="ECO:0000256" key="1">
    <source>
        <dbReference type="ARBA" id="ARBA00022741"/>
    </source>
</evidence>
<evidence type="ECO:0000313" key="8">
    <source>
        <dbReference type="Proteomes" id="UP000236286"/>
    </source>
</evidence>
<feature type="DNA-binding region" description="OmpR/PhoB-type" evidence="4">
    <location>
        <begin position="12"/>
        <end position="110"/>
    </location>
</feature>
<dbReference type="Gene3D" id="3.40.50.300">
    <property type="entry name" value="P-loop containing nucleotide triphosphate hydrolases"/>
    <property type="match status" value="1"/>
</dbReference>
<gene>
    <name evidence="7" type="ORF">CR492_00225</name>
</gene>
<dbReference type="InterPro" id="IPR036388">
    <property type="entry name" value="WH-like_DNA-bd_sf"/>
</dbReference>
<feature type="domain" description="OmpR/PhoB-type" evidence="6">
    <location>
        <begin position="12"/>
        <end position="110"/>
    </location>
</feature>
<keyword evidence="2" id="KW-0067">ATP-binding</keyword>
<dbReference type="SUPFAM" id="SSF46894">
    <property type="entry name" value="C-terminal effector domain of the bipartite response regulators"/>
    <property type="match status" value="1"/>
</dbReference>
<evidence type="ECO:0000259" key="6">
    <source>
        <dbReference type="PROSITE" id="PS51755"/>
    </source>
</evidence>
<feature type="compositionally biased region" description="Pro residues" evidence="5">
    <location>
        <begin position="1027"/>
        <end position="1036"/>
    </location>
</feature>
<evidence type="ECO:0000256" key="5">
    <source>
        <dbReference type="SAM" id="MobiDB-lite"/>
    </source>
</evidence>
<evidence type="ECO:0000256" key="3">
    <source>
        <dbReference type="ARBA" id="ARBA00023125"/>
    </source>
</evidence>
<dbReference type="InterPro" id="IPR027417">
    <property type="entry name" value="P-loop_NTPase"/>
</dbReference>
<dbReference type="Proteomes" id="UP000236286">
    <property type="component" value="Unassembled WGS sequence"/>
</dbReference>
<feature type="compositionally biased region" description="Polar residues" evidence="5">
    <location>
        <begin position="1047"/>
        <end position="1057"/>
    </location>
</feature>
<dbReference type="PANTHER" id="PTHR16305">
    <property type="entry name" value="TESTICULAR SOLUBLE ADENYLYL CYCLASE"/>
    <property type="match status" value="1"/>
</dbReference>
<protein>
    <submittedName>
        <fullName evidence="7">Transcriptional regulator</fullName>
    </submittedName>
</protein>
<evidence type="ECO:0000313" key="7">
    <source>
        <dbReference type="EMBL" id="PNG27415.1"/>
    </source>
</evidence>
<dbReference type="GO" id="GO:0004016">
    <property type="term" value="F:adenylate cyclase activity"/>
    <property type="evidence" value="ECO:0007669"/>
    <property type="project" value="TreeGrafter"/>
</dbReference>
<proteinExistence type="predicted"/>
<keyword evidence="3 4" id="KW-0238">DNA-binding</keyword>
<dbReference type="PROSITE" id="PS51755">
    <property type="entry name" value="OMPR_PHOB"/>
    <property type="match status" value="1"/>
</dbReference>
<sequence>MRIERRQKGEKVARLSFDGFVLDAANALLWRGQERVALAPKPFGVLCYLVEHAGELVTKDELLDAVWNNLHVTESSLSVSINALRLALGDDSKAPRYVETVTRRGYRFIAPVSIETSAEPQEAPRVRAAAPIRPPRPHWWVGRESALATMEQWFEQAVWSRRQTVFITGEAGIGKTTFAEMLVDRLANRDVGVLIGRCIEHFGTDEAFLPLNEALSDGCAGPDGGLLLQTLRDHAPTWLAQLPGQIEGRDPAALKSETFGASRERMLREFCELMEELSKDRPWLIILEDLHWSDYATLDVLSRFAQRDQEAAVMVVATYRPIDVAVGGHPMRAVHQELQIHGRCSEIALNKLSHAEVERYLALRLGDAELALSLAPMVLRRTGGHPLFVVSLVDYFIDQGELITAEGGWRLAPGKTVSQEGMPRDLHEMIARQIDRLPADEQRLLEAASAIGAEFSAAAVAGGMGKAPEEVELAFEELARKGQVLSADGISEWPDGTVAGRYAFLHALYQEVLYDRLSPARRVMLHRQLGATLERGYGARTSEIAAVLALHFEEGRDFARTVRYLAEAADGSTRRFSNQEAATYLTRALGLVERLPAGENRLSARLELLNKRGWARRSAGDLPGSLADISVMVVCAAEAGQPAIEVAGLMDLSRFGLYVERSRCLELARQAVVKSELLDDEVLKALIRGNSSNLNLLLEGWSAEQAEICFEAMRITADSRDPRIVLRRCSIDMVLQYLTSQYRACCERTGVAQAMAQAIGDVYLFAIYNMLEAFAYLHLGEWRQLLQSASAAVAMSQRNANRQAAALGEFSIAWLHAEALDFAGARRRGEAIIDADIEKNPFNFFLGRNLLFKAAIGLRDYDEAKAQLDAIRRKIDIEGVSMDTSFYPHHYFCVCRYWLEIGDLPRAREEALRLNAYATPQREQTYLALSHSILGEIAALENAPEEAAAHFAKGVEIVEAGEAPLAAWRLFLAFAAFHQTTGNASAAAALKARGETIVNRLAGMFDERHPLRASLLENYEAETRRGPPNPAIPPNLPVRHADAHSSRVGNGSSPHKP</sequence>
<evidence type="ECO:0000256" key="4">
    <source>
        <dbReference type="PROSITE-ProRule" id="PRU01091"/>
    </source>
</evidence>
<dbReference type="Pfam" id="PF00486">
    <property type="entry name" value="Trans_reg_C"/>
    <property type="match status" value="1"/>
</dbReference>
<name>A0A2J7TKW7_METSI</name>
<dbReference type="RefSeq" id="WP_102841724.1">
    <property type="nucleotide sequence ID" value="NZ_PDZR01000001.1"/>
</dbReference>
<dbReference type="GO" id="GO:0005524">
    <property type="term" value="F:ATP binding"/>
    <property type="evidence" value="ECO:0007669"/>
    <property type="project" value="UniProtKB-KW"/>
</dbReference>
<dbReference type="SMART" id="SM00862">
    <property type="entry name" value="Trans_reg_C"/>
    <property type="match status" value="1"/>
</dbReference>
<reference evidence="7 8" key="1">
    <citation type="submission" date="2017-10" db="EMBL/GenBank/DDBJ databases">
        <title>Genome announcement of Methylocella silvestris TVC from permafrost.</title>
        <authorList>
            <person name="Wang J."/>
            <person name="Geng K."/>
            <person name="Ul-Haque F."/>
            <person name="Crombie A.T."/>
            <person name="Street L.E."/>
            <person name="Wookey P.A."/>
            <person name="Murrell J.C."/>
            <person name="Pratscher J."/>
        </authorList>
    </citation>
    <scope>NUCLEOTIDE SEQUENCE [LARGE SCALE GENOMIC DNA]</scope>
    <source>
        <strain evidence="7 8">TVC</strain>
    </source>
</reference>
<dbReference type="Pfam" id="PF13191">
    <property type="entry name" value="AAA_16"/>
    <property type="match status" value="1"/>
</dbReference>
<dbReference type="Gene3D" id="1.10.10.10">
    <property type="entry name" value="Winged helix-like DNA-binding domain superfamily/Winged helix DNA-binding domain"/>
    <property type="match status" value="1"/>
</dbReference>
<dbReference type="PANTHER" id="PTHR16305:SF28">
    <property type="entry name" value="GUANYLATE CYCLASE DOMAIN-CONTAINING PROTEIN"/>
    <property type="match status" value="1"/>
</dbReference>
<dbReference type="EMBL" id="PDZR01000001">
    <property type="protein sequence ID" value="PNG27415.1"/>
    <property type="molecule type" value="Genomic_DNA"/>
</dbReference>
<dbReference type="CDD" id="cd00383">
    <property type="entry name" value="trans_reg_C"/>
    <property type="match status" value="1"/>
</dbReference>
<dbReference type="AlphaFoldDB" id="A0A2J7TKW7"/>
<accession>A0A2J7TKW7</accession>
<evidence type="ECO:0000256" key="2">
    <source>
        <dbReference type="ARBA" id="ARBA00022840"/>
    </source>
</evidence>
<dbReference type="GO" id="GO:0000160">
    <property type="term" value="P:phosphorelay signal transduction system"/>
    <property type="evidence" value="ECO:0007669"/>
    <property type="project" value="InterPro"/>
</dbReference>